<keyword evidence="9" id="KW-1185">Reference proteome</keyword>
<dbReference type="EMBL" id="MLGG01000010">
    <property type="protein sequence ID" value="KAK1461609.1"/>
    <property type="molecule type" value="Genomic_DNA"/>
</dbReference>
<evidence type="ECO:0000313" key="8">
    <source>
        <dbReference type="EMBL" id="KAK1461609.1"/>
    </source>
</evidence>
<reference evidence="8 9" key="1">
    <citation type="submission" date="2016-10" db="EMBL/GenBank/DDBJ databases">
        <title>The genome sequence of Colletotrichum fioriniae PJ7.</title>
        <authorList>
            <person name="Baroncelli R."/>
        </authorList>
    </citation>
    <scope>NUCLEOTIDE SEQUENCE [LARGE SCALE GENOMIC DNA]</scope>
    <source>
        <strain evidence="8">Col 31</strain>
    </source>
</reference>
<name>A0AAI9XS08_9PEZI</name>
<sequence>MTVTTIEIPVLGSYPSLIWIIPAAFLAFKILTFGSREKHLPPGPPTLPILGNAHLIPSRGVYTKLKEWADQYGSIYSLKVGQSTMVVLNDRHAVHELLTSKGAYYNDRPIDQQYDLAMRQENTSLMHDGPVWRAERKITATYFSPKNLDGALRGVQESEISVLMHDLLEKPDEFMESVKRTTASTATITIFGQRAPSWESFWAYAVYIAMDGNPADLVKVSTILEPGSYLPVDQFPILKWIPDRLAKSRQRGKELYHTITNIWTKAREDVELRRSQGIRRESLIDKLLDEEIKCDVPLSYTAFNNFLGGLQMAAADTTATATLTNIMLLAKHPEAQEKARVELDRVCGTERFPNWSDFKSLPYINCIVKEGLRAKPVVPTGVPHASKQDRWYGGMFIPAGSSIFIPAYALNHNSDLSPDPFTYNPDRYIPVADKLAPELAASPNYEERDHYSYGAGRRMCVGLHLAERSQWRMVAQILWAFKIEPAIGPDGKEVELDSSPEGYIEGLLHTPKKYKVKFVPRSEKHVEVIRQSFDEAVEFLKQWE</sequence>
<evidence type="ECO:0000256" key="1">
    <source>
        <dbReference type="ARBA" id="ARBA00010617"/>
    </source>
</evidence>
<feature type="binding site" description="axial binding residue" evidence="6">
    <location>
        <position position="460"/>
    </location>
    <ligand>
        <name>heme</name>
        <dbReference type="ChEBI" id="CHEBI:30413"/>
    </ligand>
    <ligandPart>
        <name>Fe</name>
        <dbReference type="ChEBI" id="CHEBI:18248"/>
    </ligandPart>
</feature>
<keyword evidence="3" id="KW-0560">Oxidoreductase</keyword>
<dbReference type="GO" id="GO:0005506">
    <property type="term" value="F:iron ion binding"/>
    <property type="evidence" value="ECO:0007669"/>
    <property type="project" value="InterPro"/>
</dbReference>
<gene>
    <name evidence="8" type="ORF">CMEL01_14563</name>
</gene>
<proteinExistence type="inferred from homology"/>
<dbReference type="InterPro" id="IPR036396">
    <property type="entry name" value="Cyt_P450_sf"/>
</dbReference>
<evidence type="ECO:0000256" key="5">
    <source>
        <dbReference type="ARBA" id="ARBA00023033"/>
    </source>
</evidence>
<feature type="transmembrane region" description="Helical" evidence="7">
    <location>
        <begin position="12"/>
        <end position="31"/>
    </location>
</feature>
<evidence type="ECO:0000256" key="7">
    <source>
        <dbReference type="SAM" id="Phobius"/>
    </source>
</evidence>
<dbReference type="Proteomes" id="UP001239795">
    <property type="component" value="Unassembled WGS sequence"/>
</dbReference>
<comment type="similarity">
    <text evidence="1">Belongs to the cytochrome P450 family.</text>
</comment>
<dbReference type="Gene3D" id="1.10.630.10">
    <property type="entry name" value="Cytochrome P450"/>
    <property type="match status" value="1"/>
</dbReference>
<dbReference type="PRINTS" id="PR00463">
    <property type="entry name" value="EP450I"/>
</dbReference>
<dbReference type="GO" id="GO:0004497">
    <property type="term" value="F:monooxygenase activity"/>
    <property type="evidence" value="ECO:0007669"/>
    <property type="project" value="UniProtKB-KW"/>
</dbReference>
<evidence type="ECO:0000256" key="6">
    <source>
        <dbReference type="PIRSR" id="PIRSR602401-1"/>
    </source>
</evidence>
<dbReference type="GO" id="GO:0020037">
    <property type="term" value="F:heme binding"/>
    <property type="evidence" value="ECO:0007669"/>
    <property type="project" value="InterPro"/>
</dbReference>
<dbReference type="AlphaFoldDB" id="A0AAI9XS08"/>
<evidence type="ECO:0000256" key="4">
    <source>
        <dbReference type="ARBA" id="ARBA00023004"/>
    </source>
</evidence>
<keyword evidence="7" id="KW-1133">Transmembrane helix</keyword>
<dbReference type="SUPFAM" id="SSF48264">
    <property type="entry name" value="Cytochrome P450"/>
    <property type="match status" value="1"/>
</dbReference>
<accession>A0AAI9XS08</accession>
<evidence type="ECO:0000256" key="3">
    <source>
        <dbReference type="ARBA" id="ARBA00023002"/>
    </source>
</evidence>
<dbReference type="InterPro" id="IPR050364">
    <property type="entry name" value="Cytochrome_P450_fung"/>
</dbReference>
<keyword evidence="7" id="KW-0472">Membrane</keyword>
<comment type="cofactor">
    <cofactor evidence="6">
        <name>heme</name>
        <dbReference type="ChEBI" id="CHEBI:30413"/>
    </cofactor>
</comment>
<evidence type="ECO:0000313" key="9">
    <source>
        <dbReference type="Proteomes" id="UP001239795"/>
    </source>
</evidence>
<protein>
    <submittedName>
        <fullName evidence="8">Cytochrome P450 2D18</fullName>
    </submittedName>
</protein>
<comment type="caution">
    <text evidence="8">The sequence shown here is derived from an EMBL/GenBank/DDBJ whole genome shotgun (WGS) entry which is preliminary data.</text>
</comment>
<dbReference type="InterPro" id="IPR001128">
    <property type="entry name" value="Cyt_P450"/>
</dbReference>
<evidence type="ECO:0000256" key="2">
    <source>
        <dbReference type="ARBA" id="ARBA00022723"/>
    </source>
</evidence>
<dbReference type="PANTHER" id="PTHR46300">
    <property type="entry name" value="P450, PUTATIVE (EUROFUNG)-RELATED-RELATED"/>
    <property type="match status" value="1"/>
</dbReference>
<dbReference type="GO" id="GO:0016705">
    <property type="term" value="F:oxidoreductase activity, acting on paired donors, with incorporation or reduction of molecular oxygen"/>
    <property type="evidence" value="ECO:0007669"/>
    <property type="project" value="InterPro"/>
</dbReference>
<keyword evidence="2 6" id="KW-0479">Metal-binding</keyword>
<dbReference type="Pfam" id="PF00067">
    <property type="entry name" value="p450"/>
    <property type="match status" value="1"/>
</dbReference>
<keyword evidence="6" id="KW-0349">Heme</keyword>
<keyword evidence="5" id="KW-0503">Monooxygenase</keyword>
<dbReference type="InterPro" id="IPR002401">
    <property type="entry name" value="Cyt_P450_E_grp-I"/>
</dbReference>
<keyword evidence="7" id="KW-0812">Transmembrane</keyword>
<keyword evidence="4 6" id="KW-0408">Iron</keyword>
<dbReference type="PANTHER" id="PTHR46300:SF2">
    <property type="entry name" value="CYTOCHROME P450 MONOOXYGENASE ALNH-RELATED"/>
    <property type="match status" value="1"/>
</dbReference>
<organism evidence="8 9">
    <name type="scientific">Colletotrichum melonis</name>
    <dbReference type="NCBI Taxonomy" id="1209925"/>
    <lineage>
        <taxon>Eukaryota</taxon>
        <taxon>Fungi</taxon>
        <taxon>Dikarya</taxon>
        <taxon>Ascomycota</taxon>
        <taxon>Pezizomycotina</taxon>
        <taxon>Sordariomycetes</taxon>
        <taxon>Hypocreomycetidae</taxon>
        <taxon>Glomerellales</taxon>
        <taxon>Glomerellaceae</taxon>
        <taxon>Colletotrichum</taxon>
        <taxon>Colletotrichum acutatum species complex</taxon>
    </lineage>
</organism>